<dbReference type="InterPro" id="IPR036761">
    <property type="entry name" value="TTHA0802/YceI-like_sf"/>
</dbReference>
<keyword evidence="1" id="KW-0732">Signal</keyword>
<dbReference type="OrthoDB" id="5525824at2"/>
<dbReference type="Proteomes" id="UP000273675">
    <property type="component" value="Unassembled WGS sequence"/>
</dbReference>
<evidence type="ECO:0000313" key="3">
    <source>
        <dbReference type="EMBL" id="RKQ95583.1"/>
    </source>
</evidence>
<dbReference type="Pfam" id="PF04264">
    <property type="entry name" value="YceI"/>
    <property type="match status" value="1"/>
</dbReference>
<protein>
    <submittedName>
        <fullName evidence="3">Polyisoprenoid-binding protein YceI</fullName>
    </submittedName>
</protein>
<name>A0A495D250_9PROT</name>
<dbReference type="EMBL" id="RBIM01000006">
    <property type="protein sequence ID" value="RKQ95583.1"/>
    <property type="molecule type" value="Genomic_DNA"/>
</dbReference>
<dbReference type="InterPro" id="IPR007372">
    <property type="entry name" value="Lipid/polyisoprenoid-bd_YceI"/>
</dbReference>
<dbReference type="PANTHER" id="PTHR34406:SF1">
    <property type="entry name" value="PROTEIN YCEI"/>
    <property type="match status" value="1"/>
</dbReference>
<dbReference type="SUPFAM" id="SSF101874">
    <property type="entry name" value="YceI-like"/>
    <property type="match status" value="1"/>
</dbReference>
<evidence type="ECO:0000256" key="1">
    <source>
        <dbReference type="SAM" id="SignalP"/>
    </source>
</evidence>
<comment type="caution">
    <text evidence="3">The sequence shown here is derived from an EMBL/GenBank/DDBJ whole genome shotgun (WGS) entry which is preliminary data.</text>
</comment>
<gene>
    <name evidence="3" type="ORF">C7435_2686</name>
</gene>
<feature type="chain" id="PRO_5019724090" evidence="1">
    <location>
        <begin position="23"/>
        <end position="195"/>
    </location>
</feature>
<evidence type="ECO:0000313" key="4">
    <source>
        <dbReference type="Proteomes" id="UP000273675"/>
    </source>
</evidence>
<dbReference type="PANTHER" id="PTHR34406">
    <property type="entry name" value="PROTEIN YCEI"/>
    <property type="match status" value="1"/>
</dbReference>
<feature type="domain" description="Lipid/polyisoprenoid-binding YceI-like" evidence="2">
    <location>
        <begin position="24"/>
        <end position="193"/>
    </location>
</feature>
<organism evidence="3 4">
    <name type="scientific">Maricaulis maris</name>
    <dbReference type="NCBI Taxonomy" id="74318"/>
    <lineage>
        <taxon>Bacteria</taxon>
        <taxon>Pseudomonadati</taxon>
        <taxon>Pseudomonadota</taxon>
        <taxon>Alphaproteobacteria</taxon>
        <taxon>Maricaulales</taxon>
        <taxon>Maricaulaceae</taxon>
        <taxon>Maricaulis</taxon>
    </lineage>
</organism>
<accession>A0A495D250</accession>
<reference evidence="3 4" key="1">
    <citation type="submission" date="2018-10" db="EMBL/GenBank/DDBJ databases">
        <title>Genomic Encyclopedia of Type Strains, Phase IV (KMG-IV): sequencing the most valuable type-strain genomes for metagenomic binning, comparative biology and taxonomic classification.</title>
        <authorList>
            <person name="Goeker M."/>
        </authorList>
    </citation>
    <scope>NUCLEOTIDE SEQUENCE [LARGE SCALE GENOMIC DNA]</scope>
    <source>
        <strain evidence="3 4">DSM 4734</strain>
    </source>
</reference>
<dbReference type="PIRSF" id="PIRSF029811">
    <property type="entry name" value="UCP029811"/>
    <property type="match status" value="1"/>
</dbReference>
<dbReference type="Gene3D" id="2.40.128.110">
    <property type="entry name" value="Lipid/polyisoprenoid-binding, YceI-like"/>
    <property type="match status" value="1"/>
</dbReference>
<dbReference type="SMART" id="SM00867">
    <property type="entry name" value="YceI"/>
    <property type="match status" value="1"/>
</dbReference>
<evidence type="ECO:0000259" key="2">
    <source>
        <dbReference type="SMART" id="SM00867"/>
    </source>
</evidence>
<feature type="signal peptide" evidence="1">
    <location>
        <begin position="1"/>
        <end position="22"/>
    </location>
</feature>
<dbReference type="PROSITE" id="PS51257">
    <property type="entry name" value="PROKAR_LIPOPROTEIN"/>
    <property type="match status" value="1"/>
</dbReference>
<proteinExistence type="predicted"/>
<dbReference type="RefSeq" id="WP_075189617.1">
    <property type="nucleotide sequence ID" value="NZ_RBIM01000006.1"/>
</dbReference>
<dbReference type="InterPro" id="IPR027016">
    <property type="entry name" value="UCP029811"/>
</dbReference>
<dbReference type="AlphaFoldDB" id="A0A495D250"/>
<sequence>MRLPALLSLVALLAACSQPVTGADWRLDSEASHLGFVSIKSGDVAEAHHFTGLRGSVDGQGRAELVIDLDTVATGIDIRNERMREHFFETGEFPQARITTTLDLAALADLDIGERRPLTLEAVIDLHGASANIQADVMVTDIDGHNVLVESHGPVLLHTADFGLTDGLATLQDLAGLPSITPVTPVTFSLVFTRG</sequence>